<dbReference type="Pfam" id="PF05201">
    <property type="entry name" value="GlutR_N"/>
    <property type="match status" value="1"/>
</dbReference>
<evidence type="ECO:0000256" key="4">
    <source>
        <dbReference type="HAMAP-Rule" id="MF_00087"/>
    </source>
</evidence>
<evidence type="ECO:0000259" key="7">
    <source>
        <dbReference type="Pfam" id="PF05201"/>
    </source>
</evidence>
<keyword evidence="1 4" id="KW-0521">NADP</keyword>
<keyword evidence="3 4" id="KW-0627">Porphyrin biosynthesis</keyword>
<dbReference type="InterPro" id="IPR018214">
    <property type="entry name" value="GluRdtase_CS"/>
</dbReference>
<feature type="domain" description="Glutamyl-tRNA reductase N-terminal" evidence="7">
    <location>
        <begin position="7"/>
        <end position="160"/>
    </location>
</feature>
<evidence type="ECO:0000256" key="1">
    <source>
        <dbReference type="ARBA" id="ARBA00022857"/>
    </source>
</evidence>
<organism evidence="8 9">
    <name type="scientific">Myceligenerans crystallogenes</name>
    <dbReference type="NCBI Taxonomy" id="316335"/>
    <lineage>
        <taxon>Bacteria</taxon>
        <taxon>Bacillati</taxon>
        <taxon>Actinomycetota</taxon>
        <taxon>Actinomycetes</taxon>
        <taxon>Micrococcales</taxon>
        <taxon>Promicromonosporaceae</taxon>
        <taxon>Myceligenerans</taxon>
    </lineage>
</organism>
<dbReference type="InterPro" id="IPR036343">
    <property type="entry name" value="GluRdtase_N_sf"/>
</dbReference>
<evidence type="ECO:0000256" key="2">
    <source>
        <dbReference type="ARBA" id="ARBA00023002"/>
    </source>
</evidence>
<dbReference type="Pfam" id="PF01488">
    <property type="entry name" value="Shikimate_DH"/>
    <property type="match status" value="1"/>
</dbReference>
<comment type="miscellaneous">
    <text evidence="4">During catalysis, the active site Cys acts as a nucleophile attacking the alpha-carbonyl group of tRNA-bound glutamate with the formation of a thioester intermediate between enzyme and glutamate, and the concomitant release of tRNA(Glu). The thioester intermediate is finally reduced by direct hydride transfer from NADPH, to form the product GSA.</text>
</comment>
<gene>
    <name evidence="4" type="primary">hemA</name>
    <name evidence="8" type="ORF">GCM10009751_23910</name>
</gene>
<keyword evidence="2 4" id="KW-0560">Oxidoreductase</keyword>
<dbReference type="PROSITE" id="PS00747">
    <property type="entry name" value="GLUTR"/>
    <property type="match status" value="1"/>
</dbReference>
<feature type="binding site" evidence="4">
    <location>
        <begin position="47"/>
        <end position="50"/>
    </location>
    <ligand>
        <name>substrate</name>
    </ligand>
</feature>
<comment type="caution">
    <text evidence="8">The sequence shown here is derived from an EMBL/GenBank/DDBJ whole genome shotgun (WGS) entry which is preliminary data.</text>
</comment>
<feature type="binding site" evidence="4">
    <location>
        <begin position="194"/>
        <end position="199"/>
    </location>
    <ligand>
        <name>NADP(+)</name>
        <dbReference type="ChEBI" id="CHEBI:58349"/>
    </ligand>
</feature>
<feature type="domain" description="Quinate/shikimate 5-dehydrogenase/glutamyl-tRNA reductase" evidence="6">
    <location>
        <begin position="182"/>
        <end position="255"/>
    </location>
</feature>
<dbReference type="Proteomes" id="UP001501094">
    <property type="component" value="Unassembled WGS sequence"/>
</dbReference>
<feature type="binding site" evidence="4">
    <location>
        <position position="124"/>
    </location>
    <ligand>
        <name>substrate</name>
    </ligand>
</feature>
<dbReference type="SUPFAM" id="SSF51735">
    <property type="entry name" value="NAD(P)-binding Rossmann-fold domains"/>
    <property type="match status" value="1"/>
</dbReference>
<dbReference type="Gene3D" id="3.40.50.720">
    <property type="entry name" value="NAD(P)-binding Rossmann-like Domain"/>
    <property type="match status" value="2"/>
</dbReference>
<dbReference type="PANTHER" id="PTHR43013:SF1">
    <property type="entry name" value="GLUTAMYL-TRNA REDUCTASE"/>
    <property type="match status" value="1"/>
</dbReference>
<dbReference type="InterPro" id="IPR006151">
    <property type="entry name" value="Shikm_DH/Glu-tRNA_Rdtase"/>
</dbReference>
<evidence type="ECO:0000256" key="5">
    <source>
        <dbReference type="SAM" id="MobiDB-lite"/>
    </source>
</evidence>
<dbReference type="InterPro" id="IPR036291">
    <property type="entry name" value="NAD(P)-bd_dom_sf"/>
</dbReference>
<evidence type="ECO:0000313" key="9">
    <source>
        <dbReference type="Proteomes" id="UP001501094"/>
    </source>
</evidence>
<dbReference type="Gene3D" id="3.30.460.30">
    <property type="entry name" value="Glutamyl-tRNA reductase, N-terminal domain"/>
    <property type="match status" value="1"/>
</dbReference>
<comment type="domain">
    <text evidence="4">Possesses an unusual extended V-shaped dimeric structure with each monomer consisting of three distinct domains arranged along a curved 'spinal' alpha-helix. The N-terminal catalytic domain specifically recognizes the glutamate moiety of the substrate. The second domain is the NADPH-binding domain, and the third C-terminal domain is responsible for dimerization.</text>
</comment>
<dbReference type="EMBL" id="BAAANL010000004">
    <property type="protein sequence ID" value="GAA1865008.1"/>
    <property type="molecule type" value="Genomic_DNA"/>
</dbReference>
<feature type="region of interest" description="Disordered" evidence="5">
    <location>
        <begin position="265"/>
        <end position="287"/>
    </location>
</feature>
<dbReference type="InterPro" id="IPR000343">
    <property type="entry name" value="4pyrrol_synth_GluRdtase"/>
</dbReference>
<dbReference type="PANTHER" id="PTHR43013">
    <property type="entry name" value="GLUTAMYL-TRNA REDUCTASE"/>
    <property type="match status" value="1"/>
</dbReference>
<dbReference type="RefSeq" id="WP_344103028.1">
    <property type="nucleotide sequence ID" value="NZ_BAAANL010000004.1"/>
</dbReference>
<dbReference type="SUPFAM" id="SSF69742">
    <property type="entry name" value="Glutamyl tRNA-reductase catalytic, N-terminal domain"/>
    <property type="match status" value="1"/>
</dbReference>
<evidence type="ECO:0000313" key="8">
    <source>
        <dbReference type="EMBL" id="GAA1865008.1"/>
    </source>
</evidence>
<dbReference type="EC" id="1.2.1.70" evidence="4"/>
<feature type="active site" description="Nucleophile" evidence="4">
    <location>
        <position position="48"/>
    </location>
</feature>
<dbReference type="HAMAP" id="MF_00087">
    <property type="entry name" value="Glu_tRNA_reductase"/>
    <property type="match status" value="1"/>
</dbReference>
<proteinExistence type="inferred from homology"/>
<dbReference type="InterPro" id="IPR015895">
    <property type="entry name" value="4pyrrol_synth_GluRdtase_N"/>
</dbReference>
<dbReference type="NCBIfam" id="NF000750">
    <property type="entry name" value="PRK00045.3-4"/>
    <property type="match status" value="1"/>
</dbReference>
<feature type="binding site" evidence="4">
    <location>
        <begin position="118"/>
        <end position="120"/>
    </location>
    <ligand>
        <name>substrate</name>
    </ligand>
</feature>
<comment type="function">
    <text evidence="4">Catalyzes the NADPH-dependent reduction of glutamyl-tRNA(Glu) to glutamate 1-semialdehyde (GSA).</text>
</comment>
<feature type="region of interest" description="Disordered" evidence="5">
    <location>
        <begin position="314"/>
        <end position="335"/>
    </location>
</feature>
<accession>A0ABN2NE31</accession>
<sequence length="531" mass="54415">MVLLSLTASHRELDLDALERLSMGSASVGRTVVRTCRPVVGAVVISTCNRFELYLDVDAPLDGDSVRHATRHVAELVAGESGVTTQAAVDSFTVRTGPEVSAHLFAVAAGLDSMVVGEREIAGQVKRSLAVAREQETTSKTLELLFQTASRTSKQVGTRTELGGAGRSVVSLALDLAEEGALPRWDNVRAILIGTGSYAGASVAALRARGCEDIRVYSRSGRAGTFAESHDVEPVDDLVEALADADLVVSCSGARGRAVVPPATPAADDAAAHRASGPAGAPSTGAAGTLATEAAGAPATGAAGTLTAGSAGALFAGAGGDEPGPSSDDRPAPEASLGHVLDAAAVVRARERLADRAGDEPEPDALVILDLALHRDVDPRVADVEGVLLYDLATLKAHAPAIAVDVVRQAQDMVDAAVDTFEDTRLGREADAAVVALFDEAEATVCAEADAAVTRLTAERAASGAPAPSSDEIEALTRDIRRRVHTDLHPKIVAVRASARARAKAQEAALIASAESITRAAGADTAHHPTN</sequence>
<feature type="site" description="Important for activity" evidence="4">
    <location>
        <position position="103"/>
    </location>
</feature>
<keyword evidence="9" id="KW-1185">Reference proteome</keyword>
<comment type="pathway">
    <text evidence="4">Porphyrin-containing compound metabolism; protoporphyrin-IX biosynthesis; 5-aminolevulinate from L-glutamyl-tRNA(Glu): step 1/2.</text>
</comment>
<protein>
    <recommendedName>
        <fullName evidence="4">Glutamyl-tRNA reductase</fullName>
        <shortName evidence="4">GluTR</shortName>
        <ecNumber evidence="4">1.2.1.70</ecNumber>
    </recommendedName>
</protein>
<reference evidence="8 9" key="1">
    <citation type="journal article" date="2019" name="Int. J. Syst. Evol. Microbiol.">
        <title>The Global Catalogue of Microorganisms (GCM) 10K type strain sequencing project: providing services to taxonomists for standard genome sequencing and annotation.</title>
        <authorList>
            <consortium name="The Broad Institute Genomics Platform"/>
            <consortium name="The Broad Institute Genome Sequencing Center for Infectious Disease"/>
            <person name="Wu L."/>
            <person name="Ma J."/>
        </authorList>
    </citation>
    <scope>NUCLEOTIDE SEQUENCE [LARGE SCALE GENOMIC DNA]</scope>
    <source>
        <strain evidence="8 9">JCM 14326</strain>
    </source>
</reference>
<comment type="similarity">
    <text evidence="4">Belongs to the glutamyl-tRNA reductase family.</text>
</comment>
<evidence type="ECO:0000259" key="6">
    <source>
        <dbReference type="Pfam" id="PF01488"/>
    </source>
</evidence>
<feature type="binding site" evidence="4">
    <location>
        <position position="113"/>
    </location>
    <ligand>
        <name>substrate</name>
    </ligand>
</feature>
<evidence type="ECO:0000256" key="3">
    <source>
        <dbReference type="ARBA" id="ARBA00023244"/>
    </source>
</evidence>
<comment type="subunit">
    <text evidence="4">Homodimer.</text>
</comment>
<name>A0ABN2NE31_9MICO</name>
<comment type="catalytic activity">
    <reaction evidence="4">
        <text>(S)-4-amino-5-oxopentanoate + tRNA(Glu) + NADP(+) = L-glutamyl-tRNA(Glu) + NADPH + H(+)</text>
        <dbReference type="Rhea" id="RHEA:12344"/>
        <dbReference type="Rhea" id="RHEA-COMP:9663"/>
        <dbReference type="Rhea" id="RHEA-COMP:9680"/>
        <dbReference type="ChEBI" id="CHEBI:15378"/>
        <dbReference type="ChEBI" id="CHEBI:57501"/>
        <dbReference type="ChEBI" id="CHEBI:57783"/>
        <dbReference type="ChEBI" id="CHEBI:58349"/>
        <dbReference type="ChEBI" id="CHEBI:78442"/>
        <dbReference type="ChEBI" id="CHEBI:78520"/>
        <dbReference type="EC" id="1.2.1.70"/>
    </reaction>
</comment>